<proteinExistence type="predicted"/>
<organism evidence="1 2">
    <name type="scientific">Podarcis lilfordi</name>
    <name type="common">Lilford's wall lizard</name>
    <dbReference type="NCBI Taxonomy" id="74358"/>
    <lineage>
        <taxon>Eukaryota</taxon>
        <taxon>Metazoa</taxon>
        <taxon>Chordata</taxon>
        <taxon>Craniata</taxon>
        <taxon>Vertebrata</taxon>
        <taxon>Euteleostomi</taxon>
        <taxon>Lepidosauria</taxon>
        <taxon>Squamata</taxon>
        <taxon>Bifurcata</taxon>
        <taxon>Unidentata</taxon>
        <taxon>Episquamata</taxon>
        <taxon>Laterata</taxon>
        <taxon>Lacertibaenia</taxon>
        <taxon>Lacertidae</taxon>
        <taxon>Podarcis</taxon>
    </lineage>
</organism>
<sequence length="58" mass="6207">MATPSPTWDEELRFLERQEVSEEAGAAIIWERGGGGALVSAATRGGETLGPLESYSLR</sequence>
<dbReference type="AlphaFoldDB" id="A0AA35K112"/>
<accession>A0AA35K112</accession>
<dbReference type="Proteomes" id="UP001178461">
    <property type="component" value="Chromosome 2"/>
</dbReference>
<protein>
    <submittedName>
        <fullName evidence="1">Uncharacterized protein</fullName>
    </submittedName>
</protein>
<keyword evidence="2" id="KW-1185">Reference proteome</keyword>
<dbReference type="EMBL" id="OX395127">
    <property type="protein sequence ID" value="CAI5768794.1"/>
    <property type="molecule type" value="Genomic_DNA"/>
</dbReference>
<name>A0AA35K112_9SAUR</name>
<evidence type="ECO:0000313" key="1">
    <source>
        <dbReference type="EMBL" id="CAI5768794.1"/>
    </source>
</evidence>
<evidence type="ECO:0000313" key="2">
    <source>
        <dbReference type="Proteomes" id="UP001178461"/>
    </source>
</evidence>
<gene>
    <name evidence="1" type="ORF">PODLI_1B020879</name>
</gene>
<reference evidence="1" key="1">
    <citation type="submission" date="2022-12" db="EMBL/GenBank/DDBJ databases">
        <authorList>
            <person name="Alioto T."/>
            <person name="Alioto T."/>
            <person name="Gomez Garrido J."/>
        </authorList>
    </citation>
    <scope>NUCLEOTIDE SEQUENCE</scope>
</reference>